<dbReference type="GO" id="GO:0004757">
    <property type="term" value="F:sepiapterin reductase (NADP+) activity"/>
    <property type="evidence" value="ECO:0007669"/>
    <property type="project" value="TreeGrafter"/>
</dbReference>
<sequence length="275" mass="30061">MAQLSLLGKKTVCLVSGASRGIGRAMALALAQKFACGSTMILMARNLHMLNAVKLELARIAPNISVFLCSTDLSVIDKKVFEKMFAEVKQQLCSMTTKIDVAMIVHNAATIGPIHKHCSQLDSATDLREYFDMNVISPILLNTTFLENFGPDFVSQRVVINISSGAAYSAISGLHLYSAGKAARDSFFRVLSDEEPEIRVLNFNPGPVVTDMQLELGSKVWNEAVMKWSKDGSEAGTFATPCAVAEKLVHVLDENSFKSGCFMTMDETTLKFSFE</sequence>
<dbReference type="OrthoDB" id="153074at2759"/>
<dbReference type="PRINTS" id="PR00081">
    <property type="entry name" value="GDHRDH"/>
</dbReference>
<name>A0A183ILI2_9BILA</name>
<protein>
    <submittedName>
        <fullName evidence="7">Sepiapterin reductase</fullName>
    </submittedName>
</protein>
<dbReference type="GO" id="GO:0006729">
    <property type="term" value="P:tetrahydrobiopterin biosynthetic process"/>
    <property type="evidence" value="ECO:0007669"/>
    <property type="project" value="TreeGrafter"/>
</dbReference>
<dbReference type="InterPro" id="IPR002347">
    <property type="entry name" value="SDR_fam"/>
</dbReference>
<dbReference type="GO" id="GO:0005737">
    <property type="term" value="C:cytoplasm"/>
    <property type="evidence" value="ECO:0007669"/>
    <property type="project" value="UniProtKB-SubCell"/>
</dbReference>
<dbReference type="PANTHER" id="PTHR44085:SF2">
    <property type="entry name" value="SEPIAPTERIN REDUCTASE"/>
    <property type="match status" value="1"/>
</dbReference>
<evidence type="ECO:0000313" key="7">
    <source>
        <dbReference type="WBParaSite" id="SBAD_0000466901-mRNA-1"/>
    </source>
</evidence>
<dbReference type="Pfam" id="PF00106">
    <property type="entry name" value="adh_short"/>
    <property type="match status" value="1"/>
</dbReference>
<dbReference type="AlphaFoldDB" id="A0A183ILI2"/>
<keyword evidence="4" id="KW-0560">Oxidoreductase</keyword>
<dbReference type="InterPro" id="IPR036291">
    <property type="entry name" value="NAD(P)-bd_dom_sf"/>
</dbReference>
<dbReference type="EMBL" id="UZAM01008342">
    <property type="protein sequence ID" value="VDP04500.1"/>
    <property type="molecule type" value="Genomic_DNA"/>
</dbReference>
<reference evidence="5 6" key="2">
    <citation type="submission" date="2018-11" db="EMBL/GenBank/DDBJ databases">
        <authorList>
            <consortium name="Pathogen Informatics"/>
        </authorList>
    </citation>
    <scope>NUCLEOTIDE SEQUENCE [LARGE SCALE GENOMIC DNA]</scope>
</reference>
<evidence type="ECO:0000256" key="4">
    <source>
        <dbReference type="ARBA" id="ARBA00023002"/>
    </source>
</evidence>
<evidence type="ECO:0000313" key="6">
    <source>
        <dbReference type="Proteomes" id="UP000270296"/>
    </source>
</evidence>
<keyword evidence="2" id="KW-0963">Cytoplasm</keyword>
<proteinExistence type="predicted"/>
<dbReference type="InterPro" id="IPR051721">
    <property type="entry name" value="Biopterin_syn/organic_redct"/>
</dbReference>
<accession>A0A183ILI2</accession>
<keyword evidence="3" id="KW-0521">NADP</keyword>
<gene>
    <name evidence="5" type="ORF">SBAD_LOCUS4478</name>
</gene>
<dbReference type="WBParaSite" id="SBAD_0000466901-mRNA-1">
    <property type="protein sequence ID" value="SBAD_0000466901-mRNA-1"/>
    <property type="gene ID" value="SBAD_0000466901"/>
</dbReference>
<dbReference type="PANTHER" id="PTHR44085">
    <property type="entry name" value="SEPIAPTERIN REDUCTASE"/>
    <property type="match status" value="1"/>
</dbReference>
<reference evidence="7" key="1">
    <citation type="submission" date="2016-06" db="UniProtKB">
        <authorList>
            <consortium name="WormBaseParasite"/>
        </authorList>
    </citation>
    <scope>IDENTIFICATION</scope>
</reference>
<dbReference type="Gene3D" id="3.40.50.720">
    <property type="entry name" value="NAD(P)-binding Rossmann-like Domain"/>
    <property type="match status" value="1"/>
</dbReference>
<dbReference type="Proteomes" id="UP000270296">
    <property type="component" value="Unassembled WGS sequence"/>
</dbReference>
<organism evidence="7">
    <name type="scientific">Soboliphyme baturini</name>
    <dbReference type="NCBI Taxonomy" id="241478"/>
    <lineage>
        <taxon>Eukaryota</taxon>
        <taxon>Metazoa</taxon>
        <taxon>Ecdysozoa</taxon>
        <taxon>Nematoda</taxon>
        <taxon>Enoplea</taxon>
        <taxon>Dorylaimia</taxon>
        <taxon>Dioctophymatida</taxon>
        <taxon>Dioctophymatoidea</taxon>
        <taxon>Soboliphymatidae</taxon>
        <taxon>Soboliphyme</taxon>
    </lineage>
</organism>
<evidence type="ECO:0000256" key="3">
    <source>
        <dbReference type="ARBA" id="ARBA00022857"/>
    </source>
</evidence>
<evidence type="ECO:0000256" key="1">
    <source>
        <dbReference type="ARBA" id="ARBA00004496"/>
    </source>
</evidence>
<comment type="subcellular location">
    <subcellularLocation>
        <location evidence="1">Cytoplasm</location>
    </subcellularLocation>
</comment>
<evidence type="ECO:0000313" key="5">
    <source>
        <dbReference type="EMBL" id="VDP04500.1"/>
    </source>
</evidence>
<dbReference type="SUPFAM" id="SSF51735">
    <property type="entry name" value="NAD(P)-binding Rossmann-fold domains"/>
    <property type="match status" value="1"/>
</dbReference>
<evidence type="ECO:0000256" key="2">
    <source>
        <dbReference type="ARBA" id="ARBA00022490"/>
    </source>
</evidence>
<keyword evidence="6" id="KW-1185">Reference proteome</keyword>